<protein>
    <recommendedName>
        <fullName evidence="4">NADH:ubiquinone oxidoreductase 30kDa subunit domain-containing protein</fullName>
    </recommendedName>
</protein>
<dbReference type="InterPro" id="IPR010218">
    <property type="entry name" value="NADH_DH_suC"/>
</dbReference>
<keyword evidence="2 3" id="KW-0813">Transport</keyword>
<dbReference type="SUPFAM" id="SSF143243">
    <property type="entry name" value="Nqo5-like"/>
    <property type="match status" value="1"/>
</dbReference>
<dbReference type="KEGG" id="ehx:EMIHUDRAFT_450770"/>
<dbReference type="RefSeq" id="XP_005765939.1">
    <property type="nucleotide sequence ID" value="XM_005765882.1"/>
</dbReference>
<keyword evidence="6" id="KW-1185">Reference proteome</keyword>
<dbReference type="RefSeq" id="XP_005774768.1">
    <property type="nucleotide sequence ID" value="XM_005774711.1"/>
</dbReference>
<proteinExistence type="inferred from homology"/>
<dbReference type="PANTHER" id="PTHR10884:SF14">
    <property type="entry name" value="NADH DEHYDROGENASE [UBIQUINONE] IRON-SULFUR PROTEIN 3, MITOCHONDRIAL"/>
    <property type="match status" value="1"/>
</dbReference>
<sequence length="194" mass="22175">MSFTAAQRFIGNVRSMLPRLVNSGVVVNGEPILYCEPRAVPAVLTFLRDHSGTRCKQLSDLTAVDIPTREKRFEAPVMYQLLSVDHNSRCRVKTLCGGHEGDEGVPSSVGVFNSANWLEREVWDMYGIFFHGHPDLRRILTDYGFQGHPMRKDFPLSGFVECRYDATKKRVVTEPLELTQEFRQFDLLSPWQKP</sequence>
<organism evidence="5 6">
    <name type="scientific">Emiliania huxleyi (strain CCMP1516)</name>
    <dbReference type="NCBI Taxonomy" id="280463"/>
    <lineage>
        <taxon>Eukaryota</taxon>
        <taxon>Haptista</taxon>
        <taxon>Haptophyta</taxon>
        <taxon>Prymnesiophyceae</taxon>
        <taxon>Isochrysidales</taxon>
        <taxon>Noelaerhabdaceae</taxon>
        <taxon>Emiliania</taxon>
    </lineage>
</organism>
<dbReference type="KEGG" id="ehx:EMIHUDRAFT_451965"/>
<keyword evidence="3" id="KW-0520">NAD</keyword>
<dbReference type="NCBIfam" id="NF004733">
    <property type="entry name" value="PRK06074.1-5"/>
    <property type="match status" value="1"/>
</dbReference>
<reference evidence="5" key="2">
    <citation type="submission" date="2024-10" db="UniProtKB">
        <authorList>
            <consortium name="EnsemblProtists"/>
        </authorList>
    </citation>
    <scope>IDENTIFICATION</scope>
</reference>
<keyword evidence="3" id="KW-1278">Translocase</keyword>
<dbReference type="InterPro" id="IPR001268">
    <property type="entry name" value="NADH_UbQ_OxRdtase_30kDa_su"/>
</dbReference>
<dbReference type="PaxDb" id="2903-EOD13510"/>
<dbReference type="eggNOG" id="KOG1713">
    <property type="taxonomic scope" value="Eukaryota"/>
</dbReference>
<dbReference type="PROSITE" id="PS00542">
    <property type="entry name" value="COMPLEX1_30K"/>
    <property type="match status" value="1"/>
</dbReference>
<dbReference type="EnsemblProtists" id="EOD13510">
    <property type="protein sequence ID" value="EOD13510"/>
    <property type="gene ID" value="EMIHUDRAFT_451965"/>
</dbReference>
<dbReference type="PANTHER" id="PTHR10884">
    <property type="entry name" value="NADH DEHYDROGENASE UBIQUINONE IRON-SULFUR PROTEIN 3"/>
    <property type="match status" value="1"/>
</dbReference>
<dbReference type="InterPro" id="IPR020396">
    <property type="entry name" value="NADH_UbQ_OxRdtase_CS"/>
</dbReference>
<dbReference type="AlphaFoldDB" id="A0A0D3IQH5"/>
<dbReference type="HOGENOM" id="CLU_042628_2_1_1"/>
<evidence type="ECO:0000256" key="3">
    <source>
        <dbReference type="RuleBase" id="RU003456"/>
    </source>
</evidence>
<dbReference type="NCBIfam" id="TIGR01961">
    <property type="entry name" value="NuoC_fam"/>
    <property type="match status" value="1"/>
</dbReference>
<dbReference type="GO" id="GO:0008137">
    <property type="term" value="F:NADH dehydrogenase (ubiquinone) activity"/>
    <property type="evidence" value="ECO:0007669"/>
    <property type="project" value="InterPro"/>
</dbReference>
<evidence type="ECO:0000313" key="6">
    <source>
        <dbReference type="Proteomes" id="UP000013827"/>
    </source>
</evidence>
<comment type="similarity">
    <text evidence="1 3">Belongs to the complex I 30 kDa subunit family.</text>
</comment>
<evidence type="ECO:0000313" key="5">
    <source>
        <dbReference type="EnsemblProtists" id="EOD13510"/>
    </source>
</evidence>
<dbReference type="EnsemblProtists" id="EOD22339">
    <property type="protein sequence ID" value="EOD22339"/>
    <property type="gene ID" value="EMIHUDRAFT_450770"/>
</dbReference>
<dbReference type="Proteomes" id="UP000013827">
    <property type="component" value="Unassembled WGS sequence"/>
</dbReference>
<evidence type="ECO:0000256" key="1">
    <source>
        <dbReference type="ARBA" id="ARBA00007569"/>
    </source>
</evidence>
<feature type="domain" description="NADH:ubiquinone oxidoreductase 30kDa subunit" evidence="4">
    <location>
        <begin position="34"/>
        <end position="159"/>
    </location>
</feature>
<dbReference type="HAMAP" id="MF_01357">
    <property type="entry name" value="NDH1_NuoC"/>
    <property type="match status" value="1"/>
</dbReference>
<accession>A0A0D3IQH5</accession>
<name>A0A0D3IQH5_EMIH1</name>
<dbReference type="OMA" id="PCRKNRF"/>
<dbReference type="GeneID" id="17259646"/>
<dbReference type="GeneID" id="17267886"/>
<dbReference type="Gene3D" id="3.30.460.80">
    <property type="entry name" value="NADH:ubiquinone oxidoreductase, 30kDa subunit"/>
    <property type="match status" value="1"/>
</dbReference>
<dbReference type="Pfam" id="PF00329">
    <property type="entry name" value="Complex1_30kDa"/>
    <property type="match status" value="1"/>
</dbReference>
<evidence type="ECO:0000259" key="4">
    <source>
        <dbReference type="Pfam" id="PF00329"/>
    </source>
</evidence>
<dbReference type="STRING" id="2903.R1EN77"/>
<dbReference type="InterPro" id="IPR037232">
    <property type="entry name" value="NADH_quin_OxRdtase_su_C/D-like"/>
</dbReference>
<dbReference type="GO" id="GO:0016651">
    <property type="term" value="F:oxidoreductase activity, acting on NAD(P)H"/>
    <property type="evidence" value="ECO:0007669"/>
    <property type="project" value="InterPro"/>
</dbReference>
<evidence type="ECO:0000256" key="2">
    <source>
        <dbReference type="ARBA" id="ARBA00022448"/>
    </source>
</evidence>
<reference evidence="6" key="1">
    <citation type="journal article" date="2013" name="Nature">
        <title>Pan genome of the phytoplankton Emiliania underpins its global distribution.</title>
        <authorList>
            <person name="Read B.A."/>
            <person name="Kegel J."/>
            <person name="Klute M.J."/>
            <person name="Kuo A."/>
            <person name="Lefebvre S.C."/>
            <person name="Maumus F."/>
            <person name="Mayer C."/>
            <person name="Miller J."/>
            <person name="Monier A."/>
            <person name="Salamov A."/>
            <person name="Young J."/>
            <person name="Aguilar M."/>
            <person name="Claverie J.M."/>
            <person name="Frickenhaus S."/>
            <person name="Gonzalez K."/>
            <person name="Herman E.K."/>
            <person name="Lin Y.C."/>
            <person name="Napier J."/>
            <person name="Ogata H."/>
            <person name="Sarno A.F."/>
            <person name="Shmutz J."/>
            <person name="Schroeder D."/>
            <person name="de Vargas C."/>
            <person name="Verret F."/>
            <person name="von Dassow P."/>
            <person name="Valentin K."/>
            <person name="Van de Peer Y."/>
            <person name="Wheeler G."/>
            <person name="Dacks J.B."/>
            <person name="Delwiche C.F."/>
            <person name="Dyhrman S.T."/>
            <person name="Glockner G."/>
            <person name="John U."/>
            <person name="Richards T."/>
            <person name="Worden A.Z."/>
            <person name="Zhang X."/>
            <person name="Grigoriev I.V."/>
            <person name="Allen A.E."/>
            <person name="Bidle K."/>
            <person name="Borodovsky M."/>
            <person name="Bowler C."/>
            <person name="Brownlee C."/>
            <person name="Cock J.M."/>
            <person name="Elias M."/>
            <person name="Gladyshev V.N."/>
            <person name="Groth M."/>
            <person name="Guda C."/>
            <person name="Hadaegh A."/>
            <person name="Iglesias-Rodriguez M.D."/>
            <person name="Jenkins J."/>
            <person name="Jones B.M."/>
            <person name="Lawson T."/>
            <person name="Leese F."/>
            <person name="Lindquist E."/>
            <person name="Lobanov A."/>
            <person name="Lomsadze A."/>
            <person name="Malik S.B."/>
            <person name="Marsh M.E."/>
            <person name="Mackinder L."/>
            <person name="Mock T."/>
            <person name="Mueller-Roeber B."/>
            <person name="Pagarete A."/>
            <person name="Parker M."/>
            <person name="Probert I."/>
            <person name="Quesneville H."/>
            <person name="Raines C."/>
            <person name="Rensing S.A."/>
            <person name="Riano-Pachon D.M."/>
            <person name="Richier S."/>
            <person name="Rokitta S."/>
            <person name="Shiraiwa Y."/>
            <person name="Soanes D.M."/>
            <person name="van der Giezen M."/>
            <person name="Wahlund T.M."/>
            <person name="Williams B."/>
            <person name="Wilson W."/>
            <person name="Wolfe G."/>
            <person name="Wurch L.L."/>
        </authorList>
    </citation>
    <scope>NUCLEOTIDE SEQUENCE</scope>
</reference>